<evidence type="ECO:0000313" key="1">
    <source>
        <dbReference type="EMBL" id="KAF0908742.1"/>
    </source>
</evidence>
<sequence length="122" mass="13135">MKGCGRLCLYKAKGGGFAFLIRLGRGSGGGNPLTSSGDPWTSSALGAWSGRARATEGWWREAKQPIDDCGAARLREAAEQTGLAGGRARVAGWWLSELEWPVASHRELVRQIRSRLAKLCHG</sequence>
<keyword evidence="2" id="KW-1185">Reference proteome</keyword>
<evidence type="ECO:0000313" key="2">
    <source>
        <dbReference type="Proteomes" id="UP000479710"/>
    </source>
</evidence>
<reference evidence="1 2" key="1">
    <citation type="submission" date="2019-11" db="EMBL/GenBank/DDBJ databases">
        <title>Whole genome sequence of Oryza granulata.</title>
        <authorList>
            <person name="Li W."/>
        </authorList>
    </citation>
    <scope>NUCLEOTIDE SEQUENCE [LARGE SCALE GENOMIC DNA]</scope>
    <source>
        <strain evidence="2">cv. Menghai</strain>
        <tissue evidence="1">Leaf</tissue>
    </source>
</reference>
<accession>A0A6G1D8V4</accession>
<dbReference type="EMBL" id="SPHZ02000007">
    <property type="protein sequence ID" value="KAF0908742.1"/>
    <property type="molecule type" value="Genomic_DNA"/>
</dbReference>
<gene>
    <name evidence="1" type="ORF">E2562_028361</name>
</gene>
<organism evidence="1 2">
    <name type="scientific">Oryza meyeriana var. granulata</name>
    <dbReference type="NCBI Taxonomy" id="110450"/>
    <lineage>
        <taxon>Eukaryota</taxon>
        <taxon>Viridiplantae</taxon>
        <taxon>Streptophyta</taxon>
        <taxon>Embryophyta</taxon>
        <taxon>Tracheophyta</taxon>
        <taxon>Spermatophyta</taxon>
        <taxon>Magnoliopsida</taxon>
        <taxon>Liliopsida</taxon>
        <taxon>Poales</taxon>
        <taxon>Poaceae</taxon>
        <taxon>BOP clade</taxon>
        <taxon>Oryzoideae</taxon>
        <taxon>Oryzeae</taxon>
        <taxon>Oryzinae</taxon>
        <taxon>Oryza</taxon>
        <taxon>Oryza meyeriana</taxon>
    </lineage>
</organism>
<dbReference type="Proteomes" id="UP000479710">
    <property type="component" value="Unassembled WGS sequence"/>
</dbReference>
<name>A0A6G1D8V4_9ORYZ</name>
<protein>
    <submittedName>
        <fullName evidence="1">Uncharacterized protein</fullName>
    </submittedName>
</protein>
<comment type="caution">
    <text evidence="1">The sequence shown here is derived from an EMBL/GenBank/DDBJ whole genome shotgun (WGS) entry which is preliminary data.</text>
</comment>
<dbReference type="AlphaFoldDB" id="A0A6G1D8V4"/>
<proteinExistence type="predicted"/>